<accession>A0A927ZMX0</accession>
<evidence type="ECO:0000313" key="1">
    <source>
        <dbReference type="EMBL" id="MBE6061346.1"/>
    </source>
</evidence>
<protein>
    <submittedName>
        <fullName evidence="1">Aminoglycoside 6-adenylyltransferase</fullName>
    </submittedName>
</protein>
<dbReference type="InterPro" id="IPR043519">
    <property type="entry name" value="NT_sf"/>
</dbReference>
<organism evidence="1 2">
    <name type="scientific">Clostridium sulfidigenes</name>
    <dbReference type="NCBI Taxonomy" id="318464"/>
    <lineage>
        <taxon>Bacteria</taxon>
        <taxon>Bacillati</taxon>
        <taxon>Bacillota</taxon>
        <taxon>Clostridia</taxon>
        <taxon>Eubacteriales</taxon>
        <taxon>Clostridiaceae</taxon>
        <taxon>Clostridium</taxon>
    </lineage>
</organism>
<sequence length="287" mass="33875">MRSEKEIMELILNFAEKDELIRAVYMNGSRTNPNIEKDIYQDYDIVYVVSETNSFLENKNWITAFGDIAIVQEPDLVDIAFGIEHDFNNRYVWLILFKDGNRIDLSIEVKEKMLEGYLEDKLTVLLMDKDNCLPYIAPPTDEDYWVKKPTELQYISCCNEFWWCLNNVGKGIARDELPYAMWMFNVVVRDMLVKMIEWHIGVTTNFSVSTGKLGKFFKKYLSNELYEMYSKTYSDADYDNFWMAIFNACELFRTTALHVGKYFGYVYNQSEDTNMILYLTRIKNNAN</sequence>
<comment type="caution">
    <text evidence="1">The sequence shown here is derived from an EMBL/GenBank/DDBJ whole genome shotgun (WGS) entry which is preliminary data.</text>
</comment>
<gene>
    <name evidence="1" type="primary">ant(6)</name>
    <name evidence="1" type="ORF">E7215_14415</name>
</gene>
<dbReference type="Pfam" id="PF04439">
    <property type="entry name" value="Adenyl_transf"/>
    <property type="match status" value="1"/>
</dbReference>
<dbReference type="Proteomes" id="UP000768462">
    <property type="component" value="Unassembled WGS sequence"/>
</dbReference>
<evidence type="ECO:0000313" key="2">
    <source>
        <dbReference type="Proteomes" id="UP000768462"/>
    </source>
</evidence>
<dbReference type="InterPro" id="IPR007530">
    <property type="entry name" value="Aminoglycoside_adenylylTfrase"/>
</dbReference>
<dbReference type="SUPFAM" id="SSF81301">
    <property type="entry name" value="Nucleotidyltransferase"/>
    <property type="match status" value="1"/>
</dbReference>
<proteinExistence type="predicted"/>
<dbReference type="SUPFAM" id="SSF81631">
    <property type="entry name" value="PAP/OAS1 substrate-binding domain"/>
    <property type="match status" value="1"/>
</dbReference>
<dbReference type="EMBL" id="SVCM01000164">
    <property type="protein sequence ID" value="MBE6061346.1"/>
    <property type="molecule type" value="Genomic_DNA"/>
</dbReference>
<dbReference type="Gene3D" id="1.20.120.330">
    <property type="entry name" value="Nucleotidyltransferases domain 2"/>
    <property type="match status" value="1"/>
</dbReference>
<dbReference type="Gene3D" id="3.30.460.10">
    <property type="entry name" value="Beta Polymerase, domain 2"/>
    <property type="match status" value="1"/>
</dbReference>
<dbReference type="PIRSF" id="PIRSF000812">
    <property type="entry name" value="AAD"/>
    <property type="match status" value="1"/>
</dbReference>
<name>A0A927ZMX0_9CLOT</name>
<dbReference type="AlphaFoldDB" id="A0A927ZMX0"/>
<reference evidence="1" key="1">
    <citation type="submission" date="2019-04" db="EMBL/GenBank/DDBJ databases">
        <title>Evolution of Biomass-Degrading Anaerobic Consortia Revealed by Metagenomics.</title>
        <authorList>
            <person name="Peng X."/>
        </authorList>
    </citation>
    <scope>NUCLEOTIDE SEQUENCE</scope>
    <source>
        <strain evidence="1">SIG254</strain>
    </source>
</reference>